<dbReference type="InterPro" id="IPR029044">
    <property type="entry name" value="Nucleotide-diphossugar_trans"/>
</dbReference>
<dbReference type="InterPro" id="IPR001173">
    <property type="entry name" value="Glyco_trans_2-like"/>
</dbReference>
<organism evidence="2 3">
    <name type="scientific">Candidatus Woesebacteria bacterium GW2011_GWC1_43_10b</name>
    <dbReference type="NCBI Taxonomy" id="1618585"/>
    <lineage>
        <taxon>Bacteria</taxon>
        <taxon>Candidatus Woeseibacteriota</taxon>
    </lineage>
</organism>
<feature type="domain" description="Glycosyltransferase 2-like" evidence="1">
    <location>
        <begin position="12"/>
        <end position="117"/>
    </location>
</feature>
<dbReference type="Gene3D" id="3.90.550.10">
    <property type="entry name" value="Spore Coat Polysaccharide Biosynthesis Protein SpsA, Chain A"/>
    <property type="match status" value="1"/>
</dbReference>
<proteinExistence type="predicted"/>
<feature type="non-terminal residue" evidence="2">
    <location>
        <position position="470"/>
    </location>
</feature>
<dbReference type="Gene3D" id="3.40.50.150">
    <property type="entry name" value="Vaccinia Virus protein VP39"/>
    <property type="match status" value="1"/>
</dbReference>
<sequence>MFSFFNVMNKVSIIIPSRNERYLTKTVEGIFTKASGNIEIIIVLDGPTSYRLPRKRKNLILIQKSESEGLRKAINDAVAKATGKYLLKTDAHCLFNKGFDKILKKDCKDNWVVIPRYYPLDVIHWKRIAKSKPIDYSFLSCPWKNARHPKRFMMKDCYWSARDQTRKNVLIDDLMTFGGFAWFMPTAHFRDSLGGLNTTDFGDFAENQEIVLKTWLGGGRVVINKKVWCAHYEQRLSDRGWSLQKEIIFRSHEAIAKYFVNNQWPRAIHDFTWLVEKFWPLPTKNDPTRNQAYFWPDDWKSYYSIDDEVTKLAQLALKYGSDKCPQIHHFYTEYYAGLFLGRKNEIKKVLEIGVGYPECMTHSPNYQIGASLSMWQDYFPNALVFGIDIRQDLVFKNNRIETFLCDQTDKAGLMNLIKKIGTDIDFVIDDGSHLPEDQVFTCLTLMPLLQNKVIYIIEDVRYKEIAKYLK</sequence>
<comment type="caution">
    <text evidence="2">The sequence shown here is derived from an EMBL/GenBank/DDBJ whole genome shotgun (WGS) entry which is preliminary data.</text>
</comment>
<dbReference type="Proteomes" id="UP000034611">
    <property type="component" value="Unassembled WGS sequence"/>
</dbReference>
<protein>
    <submittedName>
        <fullName evidence="2">O-methyltransferase</fullName>
    </submittedName>
</protein>
<dbReference type="GO" id="GO:0032259">
    <property type="term" value="P:methylation"/>
    <property type="evidence" value="ECO:0007669"/>
    <property type="project" value="UniProtKB-KW"/>
</dbReference>
<reference evidence="2 3" key="1">
    <citation type="journal article" date="2015" name="Nature">
        <title>rRNA introns, odd ribosomes, and small enigmatic genomes across a large radiation of phyla.</title>
        <authorList>
            <person name="Brown C.T."/>
            <person name="Hug L.A."/>
            <person name="Thomas B.C."/>
            <person name="Sharon I."/>
            <person name="Castelle C.J."/>
            <person name="Singh A."/>
            <person name="Wilkins M.J."/>
            <person name="Williams K.H."/>
            <person name="Banfield J.F."/>
        </authorList>
    </citation>
    <scope>NUCLEOTIDE SEQUENCE [LARGE SCALE GENOMIC DNA]</scope>
</reference>
<dbReference type="GO" id="GO:0008168">
    <property type="term" value="F:methyltransferase activity"/>
    <property type="evidence" value="ECO:0007669"/>
    <property type="project" value="UniProtKB-KW"/>
</dbReference>
<evidence type="ECO:0000259" key="1">
    <source>
        <dbReference type="Pfam" id="PF00535"/>
    </source>
</evidence>
<evidence type="ECO:0000313" key="3">
    <source>
        <dbReference type="Proteomes" id="UP000034611"/>
    </source>
</evidence>
<name>A0A0G1C5E3_9BACT</name>
<dbReference type="SUPFAM" id="SSF53448">
    <property type="entry name" value="Nucleotide-diphospho-sugar transferases"/>
    <property type="match status" value="1"/>
</dbReference>
<dbReference type="InterPro" id="IPR029063">
    <property type="entry name" value="SAM-dependent_MTases_sf"/>
</dbReference>
<accession>A0A0G1C5E3</accession>
<dbReference type="Pfam" id="PF00535">
    <property type="entry name" value="Glycos_transf_2"/>
    <property type="match status" value="1"/>
</dbReference>
<keyword evidence="2" id="KW-0808">Transferase</keyword>
<evidence type="ECO:0000313" key="2">
    <source>
        <dbReference type="EMBL" id="KKS80890.1"/>
    </source>
</evidence>
<dbReference type="EMBL" id="LCEY01000005">
    <property type="protein sequence ID" value="KKS80890.1"/>
    <property type="molecule type" value="Genomic_DNA"/>
</dbReference>
<dbReference type="AlphaFoldDB" id="A0A0G1C5E3"/>
<keyword evidence="2" id="KW-0489">Methyltransferase</keyword>
<gene>
    <name evidence="2" type="ORF">UV56_C0005G0010</name>
</gene>
<dbReference type="CDD" id="cd00761">
    <property type="entry name" value="Glyco_tranf_GTA_type"/>
    <property type="match status" value="1"/>
</dbReference>